<name>A0ACC1PDQ0_9PEZI</name>
<evidence type="ECO:0000313" key="2">
    <source>
        <dbReference type="Proteomes" id="UP001143856"/>
    </source>
</evidence>
<reference evidence="1" key="1">
    <citation type="submission" date="2022-10" db="EMBL/GenBank/DDBJ databases">
        <title>Genome Sequence of Xylaria curta.</title>
        <authorList>
            <person name="Buettner E."/>
        </authorList>
    </citation>
    <scope>NUCLEOTIDE SEQUENCE</scope>
    <source>
        <strain evidence="1">Babe10</strain>
    </source>
</reference>
<comment type="caution">
    <text evidence="1">The sequence shown here is derived from an EMBL/GenBank/DDBJ whole genome shotgun (WGS) entry which is preliminary data.</text>
</comment>
<protein>
    <submittedName>
        <fullName evidence="1">Uncharacterized protein</fullName>
    </submittedName>
</protein>
<evidence type="ECO:0000313" key="1">
    <source>
        <dbReference type="EMBL" id="KAJ2990137.1"/>
    </source>
</evidence>
<organism evidence="1 2">
    <name type="scientific">Xylaria curta</name>
    <dbReference type="NCBI Taxonomy" id="42375"/>
    <lineage>
        <taxon>Eukaryota</taxon>
        <taxon>Fungi</taxon>
        <taxon>Dikarya</taxon>
        <taxon>Ascomycota</taxon>
        <taxon>Pezizomycotina</taxon>
        <taxon>Sordariomycetes</taxon>
        <taxon>Xylariomycetidae</taxon>
        <taxon>Xylariales</taxon>
        <taxon>Xylariaceae</taxon>
        <taxon>Xylaria</taxon>
    </lineage>
</organism>
<sequence>MSSHHAFKITVLVKRKPELSEDEFHNYWAEKHPPVVNKWLAKHGVIKYVQYHTPSKYRGQTEEMWPGLGVDLVADYDGHAEFTVPSIEALKNAFADPFYKSHVQPDELKLFDPVRSYATFGYTRIYIDANKVLSQ</sequence>
<gene>
    <name evidence="1" type="ORF">NUW58_g3105</name>
</gene>
<dbReference type="Proteomes" id="UP001143856">
    <property type="component" value="Unassembled WGS sequence"/>
</dbReference>
<dbReference type="EMBL" id="JAPDGR010000449">
    <property type="protein sequence ID" value="KAJ2990137.1"/>
    <property type="molecule type" value="Genomic_DNA"/>
</dbReference>
<keyword evidence="2" id="KW-1185">Reference proteome</keyword>
<proteinExistence type="predicted"/>
<accession>A0ACC1PDQ0</accession>